<evidence type="ECO:0000313" key="4">
    <source>
        <dbReference type="Proteomes" id="UP001597391"/>
    </source>
</evidence>
<dbReference type="NCBIfam" id="TIGR02669">
    <property type="entry name" value="SpoIID_LytB"/>
    <property type="match status" value="1"/>
</dbReference>
<proteinExistence type="predicted"/>
<dbReference type="Pfam" id="PF08486">
    <property type="entry name" value="SpoIID"/>
    <property type="match status" value="1"/>
</dbReference>
<reference evidence="4" key="1">
    <citation type="journal article" date="2019" name="Int. J. Syst. Evol. Microbiol.">
        <title>The Global Catalogue of Microorganisms (GCM) 10K type strain sequencing project: providing services to taxonomists for standard genome sequencing and annotation.</title>
        <authorList>
            <consortium name="The Broad Institute Genomics Platform"/>
            <consortium name="The Broad Institute Genome Sequencing Center for Infectious Disease"/>
            <person name="Wu L."/>
            <person name="Ma J."/>
        </authorList>
    </citation>
    <scope>NUCLEOTIDE SEQUENCE [LARGE SCALE GENOMIC DNA]</scope>
    <source>
        <strain evidence="4">KCTC 33576</strain>
    </source>
</reference>
<dbReference type="SMART" id="SM00287">
    <property type="entry name" value="SH3b"/>
    <property type="match status" value="1"/>
</dbReference>
<keyword evidence="4" id="KW-1185">Reference proteome</keyword>
<organism evidence="3 4">
    <name type="scientific">Populibacterium corticicola</name>
    <dbReference type="NCBI Taxonomy" id="1812826"/>
    <lineage>
        <taxon>Bacteria</taxon>
        <taxon>Bacillati</taxon>
        <taxon>Actinomycetota</taxon>
        <taxon>Actinomycetes</taxon>
        <taxon>Micrococcales</taxon>
        <taxon>Jonesiaceae</taxon>
        <taxon>Populibacterium</taxon>
    </lineage>
</organism>
<dbReference type="Gene3D" id="2.30.30.40">
    <property type="entry name" value="SH3 Domains"/>
    <property type="match status" value="1"/>
</dbReference>
<dbReference type="RefSeq" id="WP_377465402.1">
    <property type="nucleotide sequence ID" value="NZ_JBHUOP010000002.1"/>
</dbReference>
<evidence type="ECO:0000259" key="2">
    <source>
        <dbReference type="PROSITE" id="PS51781"/>
    </source>
</evidence>
<dbReference type="EMBL" id="JBHUOP010000002">
    <property type="protein sequence ID" value="MFD2839834.1"/>
    <property type="molecule type" value="Genomic_DNA"/>
</dbReference>
<evidence type="ECO:0000256" key="1">
    <source>
        <dbReference type="SAM" id="SignalP"/>
    </source>
</evidence>
<name>A0ABW5XEL7_9MICO</name>
<feature type="chain" id="PRO_5046323214" evidence="1">
    <location>
        <begin position="26"/>
        <end position="932"/>
    </location>
</feature>
<keyword evidence="1" id="KW-0732">Signal</keyword>
<gene>
    <name evidence="3" type="ORF">ACFSYH_04530</name>
</gene>
<dbReference type="InterPro" id="IPR003646">
    <property type="entry name" value="SH3-like_bac-type"/>
</dbReference>
<protein>
    <submittedName>
        <fullName evidence="3">SpoIID/LytB domain-containing protein</fullName>
    </submittedName>
</protein>
<dbReference type="PROSITE" id="PS51781">
    <property type="entry name" value="SH3B"/>
    <property type="match status" value="1"/>
</dbReference>
<dbReference type="InterPro" id="IPR013486">
    <property type="entry name" value="SpoIID/LytB"/>
</dbReference>
<sequence>MRYPKILSVFFTFVLALTGITVAQAAPAEAASVTQVPGAGASVPAKAATALATTQANAGVVANQKNTGFVIAAGKQSITSGERVTFSVRNFTNAGKARTGKVQLQYYRSGKWQTAKTLTLKDGRTSHTRAVKNSLQWRYRYPATGAVTKTVTVTVKGSVLRSTTSATKKTNISLTASRTSRLATQSSKLTAKYYRAGKLQKKGNLYLQYKSGSRWITVSTMKINSKGVATTTVKPAVNRTYRVVNSNRKVVSPARKVTLKSGFTITPNKTSTTKGKGVRFTAEYYANGKPRTGKVQLQFHKNGKWNTRKTLTLKNGKVAYTTKPSTTLKWRFYHPGLKKGTKSVKVSVKPQLTLATSKTKLTSGASAKLTVKMTRNGTNVKSEAVSLQTQENGKWTTLQSVTVKKGTASVTVKPTATTKYRVLAKGNVKSAVRTVQVTNGGNNTPANGKAFWVNTSVGLNLRTGAGTNFATIGSQLQYGEKVTTISSEAIKNGSLTWVNIRTSDGRVGWVADMYLSATDPTTGKNKSFTITGSGYGHGIGMSQYGAYEMARQGNNVTKILTYYYTGTTVSSQTIPAGLRDVKIQVLGPETFGFNSSYGDKFTTRTLTFADTSGGLNATWRLRGSDNSFVSANGSQHLPASYKLRITVSGTDVKSEVLAANNQVLATLTDSMVRVYPSATGVVTVPGANGRYNNGSLEISVISKVLNVSNKLKLNTEYLYGIAEMPSSWGSNGGGAALEAQAIAARTYALNTARTSAAAIAKCNCNLVDDIRHQNFTGWRKQGEGTNQQWGNIWKDAVDRTVNSATSGQVVKHNGAYISTYYFSSSGGKTANSQDVWAATLPYLKAKDDKYSLNAPGNSKKSWTKTITQATARKAFPSLPDVDKLEVTAKYSSGQVKTMRATSSDGKTQTLTKKADQWRSTFGTDAAWFTSIK</sequence>
<dbReference type="InterPro" id="IPR013693">
    <property type="entry name" value="SpoIID/LytB_N"/>
</dbReference>
<dbReference type="Proteomes" id="UP001597391">
    <property type="component" value="Unassembled WGS sequence"/>
</dbReference>
<accession>A0ABW5XEL7</accession>
<dbReference type="Pfam" id="PF08239">
    <property type="entry name" value="SH3_3"/>
    <property type="match status" value="1"/>
</dbReference>
<feature type="domain" description="SH3b" evidence="2">
    <location>
        <begin position="448"/>
        <end position="519"/>
    </location>
</feature>
<feature type="signal peptide" evidence="1">
    <location>
        <begin position="1"/>
        <end position="25"/>
    </location>
</feature>
<comment type="caution">
    <text evidence="3">The sequence shown here is derived from an EMBL/GenBank/DDBJ whole genome shotgun (WGS) entry which is preliminary data.</text>
</comment>
<evidence type="ECO:0000313" key="3">
    <source>
        <dbReference type="EMBL" id="MFD2839834.1"/>
    </source>
</evidence>